<organism evidence="2 3">
    <name type="scientific">Aureispira anguillae</name>
    <dbReference type="NCBI Taxonomy" id="2864201"/>
    <lineage>
        <taxon>Bacteria</taxon>
        <taxon>Pseudomonadati</taxon>
        <taxon>Bacteroidota</taxon>
        <taxon>Saprospiria</taxon>
        <taxon>Saprospirales</taxon>
        <taxon>Saprospiraceae</taxon>
        <taxon>Aureispira</taxon>
    </lineage>
</organism>
<dbReference type="AlphaFoldDB" id="A0A915YLR3"/>
<dbReference type="KEGG" id="aup:AsAng_0063370"/>
<evidence type="ECO:0000313" key="3">
    <source>
        <dbReference type="Proteomes" id="UP001060919"/>
    </source>
</evidence>
<protein>
    <submittedName>
        <fullName evidence="2">YeeE/YedE family protein</fullName>
    </submittedName>
</protein>
<sequence length="137" mass="15027">MKGLKYIISGILFGIVMTKSEAISWFRIQEMFLFQSIHMYGIIGVAVILGILQVAIIKKKQVKDIKGNPITFCPKNKSIPRYLFGGIIFGLGWAMTGACPGPMYTLVGHGLPIMLVIIASALLGTLTYGMLRSKLPH</sequence>
<accession>A0A915YLR3</accession>
<feature type="transmembrane region" description="Helical" evidence="1">
    <location>
        <begin position="38"/>
        <end position="57"/>
    </location>
</feature>
<feature type="transmembrane region" description="Helical" evidence="1">
    <location>
        <begin position="82"/>
        <end position="104"/>
    </location>
</feature>
<reference evidence="2" key="1">
    <citation type="submission" date="2022-09" db="EMBL/GenBank/DDBJ databases">
        <title>Aureispira anguillicida sp. nov., isolated from Leptocephalus of Japanese eel Anguilla japonica.</title>
        <authorList>
            <person name="Yuasa K."/>
            <person name="Mekata T."/>
            <person name="Ikunari K."/>
        </authorList>
    </citation>
    <scope>NUCLEOTIDE SEQUENCE</scope>
    <source>
        <strain evidence="2">EL160426</strain>
    </source>
</reference>
<dbReference type="RefSeq" id="WP_264790696.1">
    <property type="nucleotide sequence ID" value="NZ_AP026867.1"/>
</dbReference>
<keyword evidence="1" id="KW-1133">Transmembrane helix</keyword>
<proteinExistence type="predicted"/>
<dbReference type="Proteomes" id="UP001060919">
    <property type="component" value="Chromosome"/>
</dbReference>
<feature type="transmembrane region" description="Helical" evidence="1">
    <location>
        <begin position="110"/>
        <end position="131"/>
    </location>
</feature>
<keyword evidence="3" id="KW-1185">Reference proteome</keyword>
<evidence type="ECO:0000313" key="2">
    <source>
        <dbReference type="EMBL" id="BDS15553.1"/>
    </source>
</evidence>
<dbReference type="EMBL" id="AP026867">
    <property type="protein sequence ID" value="BDS15553.1"/>
    <property type="molecule type" value="Genomic_DNA"/>
</dbReference>
<keyword evidence="1" id="KW-0812">Transmembrane</keyword>
<gene>
    <name evidence="2" type="ORF">AsAng_0063370</name>
</gene>
<evidence type="ECO:0000256" key="1">
    <source>
        <dbReference type="SAM" id="Phobius"/>
    </source>
</evidence>
<dbReference type="InterPro" id="IPR046513">
    <property type="entry name" value="DUF6691"/>
</dbReference>
<dbReference type="Pfam" id="PF20398">
    <property type="entry name" value="DUF6691"/>
    <property type="match status" value="1"/>
</dbReference>
<keyword evidence="1" id="KW-0472">Membrane</keyword>
<name>A0A915YLR3_9BACT</name>